<evidence type="ECO:0000259" key="3">
    <source>
        <dbReference type="PROSITE" id="PS50835"/>
    </source>
</evidence>
<dbReference type="SMART" id="SM00409">
    <property type="entry name" value="IG"/>
    <property type="match status" value="2"/>
</dbReference>
<dbReference type="GO" id="GO:0070374">
    <property type="term" value="P:positive regulation of ERK1 and ERK2 cascade"/>
    <property type="evidence" value="ECO:0007669"/>
    <property type="project" value="TreeGrafter"/>
</dbReference>
<dbReference type="InterPro" id="IPR003598">
    <property type="entry name" value="Ig_sub2"/>
</dbReference>
<dbReference type="GO" id="GO:0042110">
    <property type="term" value="P:T cell activation"/>
    <property type="evidence" value="ECO:0007669"/>
    <property type="project" value="TreeGrafter"/>
</dbReference>
<organism evidence="4 5">
    <name type="scientific">Aldrovandia affinis</name>
    <dbReference type="NCBI Taxonomy" id="143900"/>
    <lineage>
        <taxon>Eukaryota</taxon>
        <taxon>Metazoa</taxon>
        <taxon>Chordata</taxon>
        <taxon>Craniata</taxon>
        <taxon>Vertebrata</taxon>
        <taxon>Euteleostomi</taxon>
        <taxon>Actinopterygii</taxon>
        <taxon>Neopterygii</taxon>
        <taxon>Teleostei</taxon>
        <taxon>Notacanthiformes</taxon>
        <taxon>Halosauridae</taxon>
        <taxon>Aldrovandia</taxon>
    </lineage>
</organism>
<dbReference type="PANTHER" id="PTHR11422:SF5">
    <property type="entry name" value="DIVERSE IMMUNOGLOBULIN DOMAIN-CONTAINING PROTEIN 1.1 ISOFORM X1-RELATED"/>
    <property type="match status" value="1"/>
</dbReference>
<reference evidence="4" key="1">
    <citation type="journal article" date="2023" name="Science">
        <title>Genome structures resolve the early diversification of teleost fishes.</title>
        <authorList>
            <person name="Parey E."/>
            <person name="Louis A."/>
            <person name="Montfort J."/>
            <person name="Bouchez O."/>
            <person name="Roques C."/>
            <person name="Iampietro C."/>
            <person name="Lluch J."/>
            <person name="Castinel A."/>
            <person name="Donnadieu C."/>
            <person name="Desvignes T."/>
            <person name="Floi Bucao C."/>
            <person name="Jouanno E."/>
            <person name="Wen M."/>
            <person name="Mejri S."/>
            <person name="Dirks R."/>
            <person name="Jansen H."/>
            <person name="Henkel C."/>
            <person name="Chen W.J."/>
            <person name="Zahm M."/>
            <person name="Cabau C."/>
            <person name="Klopp C."/>
            <person name="Thompson A.W."/>
            <person name="Robinson-Rechavi M."/>
            <person name="Braasch I."/>
            <person name="Lecointre G."/>
            <person name="Bobe J."/>
            <person name="Postlethwait J.H."/>
            <person name="Berthelot C."/>
            <person name="Roest Crollius H."/>
            <person name="Guiguen Y."/>
        </authorList>
    </citation>
    <scope>NUCLEOTIDE SEQUENCE</scope>
    <source>
        <strain evidence="4">NC1722</strain>
    </source>
</reference>
<dbReference type="InterPro" id="IPR003599">
    <property type="entry name" value="Ig_sub"/>
</dbReference>
<protein>
    <recommendedName>
        <fullName evidence="3">Ig-like domain-containing protein</fullName>
    </recommendedName>
</protein>
<proteinExistence type="predicted"/>
<sequence>MANLSSGLYVWVLLIAGLQYRSCAEIIVYSSANVGANVALSCGTTIHRSCSAIRWIFEFSQDVVVSGKVTDNKSTRARRLWVGPDCSLHISNLSSEDGGQYTCTDEATSTITTLQLLNITVSPNTGLTAGKTATLHCYLSVVTGSAICNHTGISVRWVSETGTELYGNRYQVFPQSACYSILTVKLKSTDHNRHWRCQLTEGTEVKTTHSYITKLTDGVEEVFAAVGGYVALPCSNSPSLGLGERLQWSVGENALTTQAQGGDVTAVADRKTPEFIMNPDSSLVIKAVTTAHSGYYQCSQLHVSGLNSTHRRILLHTLEVTTNHTQQNINFTLTCSLTCADACNEDLNLTWSHSAGGHQQGGTVAKMNSLTSQLFVPKLHVSERIVCIVLREGAEIASQEWKIQVEYTVPVIGSCVLLLILVLCAAGVGLYLRRKQETHTGREYGSFRMVNNTIYECGEPACSRAPERRGSGGGQAQAIHSIYVLQSS</sequence>
<evidence type="ECO:0000313" key="5">
    <source>
        <dbReference type="Proteomes" id="UP001221898"/>
    </source>
</evidence>
<dbReference type="GO" id="GO:0045121">
    <property type="term" value="C:membrane raft"/>
    <property type="evidence" value="ECO:0007669"/>
    <property type="project" value="TreeGrafter"/>
</dbReference>
<dbReference type="CDD" id="cd00096">
    <property type="entry name" value="Ig"/>
    <property type="match status" value="1"/>
</dbReference>
<dbReference type="Proteomes" id="UP001221898">
    <property type="component" value="Unassembled WGS sequence"/>
</dbReference>
<feature type="domain" description="Ig-like" evidence="3">
    <location>
        <begin position="130"/>
        <end position="213"/>
    </location>
</feature>
<dbReference type="PROSITE" id="PS50835">
    <property type="entry name" value="IG_LIKE"/>
    <property type="match status" value="3"/>
</dbReference>
<dbReference type="SUPFAM" id="SSF48726">
    <property type="entry name" value="Immunoglobulin"/>
    <property type="match status" value="2"/>
</dbReference>
<feature type="transmembrane region" description="Helical" evidence="1">
    <location>
        <begin position="407"/>
        <end position="432"/>
    </location>
</feature>
<keyword evidence="1" id="KW-0812">Transmembrane</keyword>
<dbReference type="SMART" id="SM00408">
    <property type="entry name" value="IGc2"/>
    <property type="match status" value="2"/>
</dbReference>
<keyword evidence="1" id="KW-1133">Transmembrane helix</keyword>
<dbReference type="InterPro" id="IPR007110">
    <property type="entry name" value="Ig-like_dom"/>
</dbReference>
<feature type="chain" id="PRO_5041959387" description="Ig-like domain-containing protein" evidence="2">
    <location>
        <begin position="24"/>
        <end position="488"/>
    </location>
</feature>
<accession>A0AAD7W374</accession>
<dbReference type="PANTHER" id="PTHR11422">
    <property type="entry name" value="T-CELL SURFACE GLYCOPROTEIN CD4"/>
    <property type="match status" value="1"/>
</dbReference>
<dbReference type="InterPro" id="IPR036179">
    <property type="entry name" value="Ig-like_dom_sf"/>
</dbReference>
<dbReference type="EMBL" id="JAINUG010000336">
    <property type="protein sequence ID" value="KAJ8377945.1"/>
    <property type="molecule type" value="Genomic_DNA"/>
</dbReference>
<dbReference type="GO" id="GO:0035723">
    <property type="term" value="P:interleukin-15-mediated signaling pathway"/>
    <property type="evidence" value="ECO:0007669"/>
    <property type="project" value="TreeGrafter"/>
</dbReference>
<gene>
    <name evidence="4" type="ORF">AAFF_G00250080</name>
</gene>
<dbReference type="GO" id="GO:0009897">
    <property type="term" value="C:external side of plasma membrane"/>
    <property type="evidence" value="ECO:0007669"/>
    <property type="project" value="TreeGrafter"/>
</dbReference>
<evidence type="ECO:0000313" key="4">
    <source>
        <dbReference type="EMBL" id="KAJ8377945.1"/>
    </source>
</evidence>
<evidence type="ECO:0000256" key="1">
    <source>
        <dbReference type="SAM" id="Phobius"/>
    </source>
</evidence>
<feature type="signal peptide" evidence="2">
    <location>
        <begin position="1"/>
        <end position="23"/>
    </location>
</feature>
<dbReference type="Gene3D" id="2.60.40.10">
    <property type="entry name" value="Immunoglobulins"/>
    <property type="match status" value="2"/>
</dbReference>
<dbReference type="AlphaFoldDB" id="A0AAD7W374"/>
<keyword evidence="5" id="KW-1185">Reference proteome</keyword>
<feature type="domain" description="Ig-like" evidence="3">
    <location>
        <begin position="227"/>
        <end position="314"/>
    </location>
</feature>
<evidence type="ECO:0000256" key="2">
    <source>
        <dbReference type="SAM" id="SignalP"/>
    </source>
</evidence>
<comment type="caution">
    <text evidence="4">The sequence shown here is derived from an EMBL/GenBank/DDBJ whole genome shotgun (WGS) entry which is preliminary data.</text>
</comment>
<dbReference type="GO" id="GO:1990782">
    <property type="term" value="F:protein tyrosine kinase binding"/>
    <property type="evidence" value="ECO:0007669"/>
    <property type="project" value="TreeGrafter"/>
</dbReference>
<feature type="domain" description="Ig-like" evidence="3">
    <location>
        <begin position="24"/>
        <end position="115"/>
    </location>
</feature>
<dbReference type="GO" id="GO:0042289">
    <property type="term" value="F:MHC class II protein binding"/>
    <property type="evidence" value="ECO:0007669"/>
    <property type="project" value="TreeGrafter"/>
</dbReference>
<keyword evidence="2" id="KW-0732">Signal</keyword>
<keyword evidence="1" id="KW-0472">Membrane</keyword>
<dbReference type="InterPro" id="IPR013783">
    <property type="entry name" value="Ig-like_fold"/>
</dbReference>
<name>A0AAD7W374_9TELE</name>